<comment type="caution">
    <text evidence="2">The sequence shown here is derived from an EMBL/GenBank/DDBJ whole genome shotgun (WGS) entry which is preliminary data.</text>
</comment>
<evidence type="ECO:0000313" key="3">
    <source>
        <dbReference type="Proteomes" id="UP000057737"/>
    </source>
</evidence>
<accession>A0A109K1S3</accession>
<dbReference type="Pfam" id="PF02635">
    <property type="entry name" value="DsrE"/>
    <property type="match status" value="1"/>
</dbReference>
<name>A0A109K1S3_9BRAD</name>
<dbReference type="PANTHER" id="PTHR37691:SF1">
    <property type="entry name" value="BLR3518 PROTEIN"/>
    <property type="match status" value="1"/>
</dbReference>
<dbReference type="OrthoDB" id="5794490at2"/>
<feature type="signal peptide" evidence="1">
    <location>
        <begin position="1"/>
        <end position="25"/>
    </location>
</feature>
<evidence type="ECO:0000256" key="1">
    <source>
        <dbReference type="SAM" id="SignalP"/>
    </source>
</evidence>
<organism evidence="2 3">
    <name type="scientific">Bradyrhizobium macuxiense</name>
    <dbReference type="NCBI Taxonomy" id="1755647"/>
    <lineage>
        <taxon>Bacteria</taxon>
        <taxon>Pseudomonadati</taxon>
        <taxon>Pseudomonadota</taxon>
        <taxon>Alphaproteobacteria</taxon>
        <taxon>Hyphomicrobiales</taxon>
        <taxon>Nitrobacteraceae</taxon>
        <taxon>Bradyrhizobium</taxon>
    </lineage>
</organism>
<dbReference type="InterPro" id="IPR003787">
    <property type="entry name" value="Sulphur_relay_DsrE/F-like"/>
</dbReference>
<protein>
    <submittedName>
        <fullName evidence="2">Uncharacterized protein</fullName>
    </submittedName>
</protein>
<reference evidence="2 3" key="1">
    <citation type="submission" date="2015-11" db="EMBL/GenBank/DDBJ databases">
        <title>Draft Genome Sequence of the Strain BR 10303 (Bradyrhizobium sp.) isolated from nodules of Centrolobium paraense.</title>
        <authorList>
            <person name="Zelli J.E."/>
            <person name="Simoes-Araujo J.L."/>
            <person name="Barauna A.C."/>
            <person name="Silva K."/>
        </authorList>
    </citation>
    <scope>NUCLEOTIDE SEQUENCE [LARGE SCALE GENOMIC DNA]</scope>
    <source>
        <strain evidence="2 3">BR 10303</strain>
    </source>
</reference>
<sequence length="148" mass="15558">MHRRGILWGAVSAIGAVFAASRASAATEAPAKKLKVVYHLDDLDKVSFVMGNIQNHLDGVGGPDNVTIALVVHGQALKAFHAAAANSDLSRHVGQFAKDGIELAACGNTMKSQNIGLSDLLPGFVRADKGGVVRLAELQAQGYLYLRP</sequence>
<dbReference type="Proteomes" id="UP000057737">
    <property type="component" value="Unassembled WGS sequence"/>
</dbReference>
<dbReference type="AlphaFoldDB" id="A0A109K1S3"/>
<dbReference type="EMBL" id="LNCU01000032">
    <property type="protein sequence ID" value="KWV59216.1"/>
    <property type="molecule type" value="Genomic_DNA"/>
</dbReference>
<dbReference type="Gene3D" id="3.40.1260.10">
    <property type="entry name" value="DsrEFH-like"/>
    <property type="match status" value="1"/>
</dbReference>
<feature type="chain" id="PRO_5007137396" evidence="1">
    <location>
        <begin position="26"/>
        <end position="148"/>
    </location>
</feature>
<proteinExistence type="predicted"/>
<dbReference type="SUPFAM" id="SSF75169">
    <property type="entry name" value="DsrEFH-like"/>
    <property type="match status" value="1"/>
</dbReference>
<gene>
    <name evidence="2" type="ORF">AS156_31565</name>
</gene>
<keyword evidence="1" id="KW-0732">Signal</keyword>
<evidence type="ECO:0000313" key="2">
    <source>
        <dbReference type="EMBL" id="KWV59216.1"/>
    </source>
</evidence>
<dbReference type="InterPro" id="IPR027396">
    <property type="entry name" value="DsrEFH-like"/>
</dbReference>
<dbReference type="PANTHER" id="PTHR37691">
    <property type="entry name" value="BLR3518 PROTEIN"/>
    <property type="match status" value="1"/>
</dbReference>
<dbReference type="RefSeq" id="WP_066501915.1">
    <property type="nucleotide sequence ID" value="NZ_LNCU01000032.1"/>
</dbReference>
<keyword evidence="3" id="KW-1185">Reference proteome</keyword>